<organism evidence="5 6">
    <name type="scientific">Kribbella amoyensis</name>
    <dbReference type="NCBI Taxonomy" id="996641"/>
    <lineage>
        <taxon>Bacteria</taxon>
        <taxon>Bacillati</taxon>
        <taxon>Actinomycetota</taxon>
        <taxon>Actinomycetes</taxon>
        <taxon>Propionibacteriales</taxon>
        <taxon>Kribbellaceae</taxon>
        <taxon>Kribbella</taxon>
    </lineage>
</organism>
<dbReference type="AlphaFoldDB" id="A0A561BP45"/>
<dbReference type="Gene3D" id="3.30.70.2450">
    <property type="match status" value="1"/>
</dbReference>
<keyword evidence="3" id="KW-0274">FAD</keyword>
<evidence type="ECO:0000256" key="3">
    <source>
        <dbReference type="ARBA" id="ARBA00022827"/>
    </source>
</evidence>
<proteinExistence type="predicted"/>
<dbReference type="EMBL" id="VIVK01000001">
    <property type="protein sequence ID" value="TWD80635.1"/>
    <property type="molecule type" value="Genomic_DNA"/>
</dbReference>
<dbReference type="PRINTS" id="PR00420">
    <property type="entry name" value="RNGMNOXGNASE"/>
</dbReference>
<keyword evidence="2" id="KW-0285">Flavoprotein</keyword>
<dbReference type="RefSeq" id="WP_145804765.1">
    <property type="nucleotide sequence ID" value="NZ_VIVK01000001.1"/>
</dbReference>
<evidence type="ECO:0000313" key="5">
    <source>
        <dbReference type="EMBL" id="TWD80635.1"/>
    </source>
</evidence>
<dbReference type="Pfam" id="PF01494">
    <property type="entry name" value="FAD_binding_3"/>
    <property type="match status" value="1"/>
</dbReference>
<dbReference type="Gene3D" id="3.50.50.60">
    <property type="entry name" value="FAD/NAD(P)-binding domain"/>
    <property type="match status" value="1"/>
</dbReference>
<dbReference type="InterPro" id="IPR050641">
    <property type="entry name" value="RIFMO-like"/>
</dbReference>
<dbReference type="PANTHER" id="PTHR43004:SF19">
    <property type="entry name" value="BINDING MONOOXYGENASE, PUTATIVE (JCVI)-RELATED"/>
    <property type="match status" value="1"/>
</dbReference>
<dbReference type="InterPro" id="IPR002938">
    <property type="entry name" value="FAD-bd"/>
</dbReference>
<dbReference type="GO" id="GO:0071949">
    <property type="term" value="F:FAD binding"/>
    <property type="evidence" value="ECO:0007669"/>
    <property type="project" value="InterPro"/>
</dbReference>
<comment type="cofactor">
    <cofactor evidence="1">
        <name>FAD</name>
        <dbReference type="ChEBI" id="CHEBI:57692"/>
    </cofactor>
</comment>
<name>A0A561BP45_9ACTN</name>
<reference evidence="5 6" key="1">
    <citation type="submission" date="2019-06" db="EMBL/GenBank/DDBJ databases">
        <title>Sequencing the genomes of 1000 actinobacteria strains.</title>
        <authorList>
            <person name="Klenk H.-P."/>
        </authorList>
    </citation>
    <scope>NUCLEOTIDE SEQUENCE [LARGE SCALE GENOMIC DNA]</scope>
    <source>
        <strain evidence="5 6">DSM 24683</strain>
    </source>
</reference>
<dbReference type="InterPro" id="IPR036188">
    <property type="entry name" value="FAD/NAD-bd_sf"/>
</dbReference>
<dbReference type="GO" id="GO:0016709">
    <property type="term" value="F:oxidoreductase activity, acting on paired donors, with incorporation or reduction of molecular oxygen, NAD(P)H as one donor, and incorporation of one atom of oxygen"/>
    <property type="evidence" value="ECO:0007669"/>
    <property type="project" value="UniProtKB-ARBA"/>
</dbReference>
<evidence type="ECO:0000256" key="1">
    <source>
        <dbReference type="ARBA" id="ARBA00001974"/>
    </source>
</evidence>
<accession>A0A561BP45</accession>
<dbReference type="SUPFAM" id="SSF51905">
    <property type="entry name" value="FAD/NAD(P)-binding domain"/>
    <property type="match status" value="1"/>
</dbReference>
<comment type="caution">
    <text evidence="5">The sequence shown here is derived from an EMBL/GenBank/DDBJ whole genome shotgun (WGS) entry which is preliminary data.</text>
</comment>
<evidence type="ECO:0000256" key="2">
    <source>
        <dbReference type="ARBA" id="ARBA00022630"/>
    </source>
</evidence>
<protein>
    <submittedName>
        <fullName evidence="5">2-polyprenyl-6-methoxyphenol hydroxylase-like FAD-dependent oxidoreductase</fullName>
    </submittedName>
</protein>
<dbReference type="OrthoDB" id="3316391at2"/>
<keyword evidence="6" id="KW-1185">Reference proteome</keyword>
<gene>
    <name evidence="5" type="ORF">FB561_1720</name>
</gene>
<evidence type="ECO:0000313" key="6">
    <source>
        <dbReference type="Proteomes" id="UP000318380"/>
    </source>
</evidence>
<dbReference type="PANTHER" id="PTHR43004">
    <property type="entry name" value="TRK SYSTEM POTASSIUM UPTAKE PROTEIN"/>
    <property type="match status" value="1"/>
</dbReference>
<dbReference type="Proteomes" id="UP000318380">
    <property type="component" value="Unassembled WGS sequence"/>
</dbReference>
<evidence type="ECO:0000259" key="4">
    <source>
        <dbReference type="Pfam" id="PF01494"/>
    </source>
</evidence>
<sequence length="384" mass="40858">MTTLPERTDVLVVGAGPVGLAVAATLAGHGHDVTVVDRQAAGANTSRAAVVHARTLEMLERIGVAERLAGLGIQAKRFTIRDRDRDLVPVWFDRLPTKYPYTLMIPQNVTEDVLLDRLTELGGQVHRPYTATGVTQDAEGAVVSFDTGDEVRARYVVAADGMNSTIRDLAGLGTAAGTTLELSFSLADVRVESGLPADQVLLFFSTAGILVSAPLPDGSFRLVAEVGDAPEQPDLAYTQQLLNARGPQRTTVRVTEVIWGSRFRIHERVADRYRDRRVLLAGDSAHTHSPAGGQGMNLGLRDAVTLGDALSTALKNGDEADLDAYAAASRAEALEVVSLAGRLTRLATAPAALRPLRNAVLRILANVPAFRRALAGRLAGLAQN</sequence>
<feature type="domain" description="FAD-binding" evidence="4">
    <location>
        <begin position="7"/>
        <end position="337"/>
    </location>
</feature>